<comment type="subcellular location">
    <subcellularLocation>
        <location evidence="1">Mitochondrion</location>
    </subcellularLocation>
</comment>
<sequence>MSTHLPIRSLRPLHRQCLPFSPSQRAFSTTPTVERNLSSTRKARQSDPVTIAVATRYQRGKASSSQNEEQFRDVRNLPDDIGLVPGTFVHAPMFPLTRFSLKDRIWYEWKWIRARLTSWYQLRRFRQEIGGKPNMFWFSRKDRRLLSQDAILKYKALYESFAKADSKTISALCASGVAKEFQTRIASRPAGVRMQWDVQGEPSCKIVSNIAMPLELPGYESTGVHQVVFRIQSKQTLKLGESEESRKKNDQDSATTSSDIVEYFVLQKQFIRGRAKGWKVFGFTDFSTLKSIEETEEYARKVNAYQAA</sequence>
<evidence type="ECO:0000313" key="5">
    <source>
        <dbReference type="EMBL" id="OAG10439.1"/>
    </source>
</evidence>
<dbReference type="PANTHER" id="PTHR28554:SF1">
    <property type="entry name" value="LARGE RIBOSOMAL SUBUNIT PROTEIN ML45"/>
    <property type="match status" value="1"/>
</dbReference>
<protein>
    <recommendedName>
        <fullName evidence="7">Tim44-like domain-containing protein</fullName>
    </recommendedName>
</protein>
<accession>A0A177CUK2</accession>
<evidence type="ECO:0000313" key="6">
    <source>
        <dbReference type="Proteomes" id="UP000077069"/>
    </source>
</evidence>
<dbReference type="InParanoid" id="A0A177CUK2"/>
<dbReference type="Gene3D" id="3.10.450.240">
    <property type="match status" value="1"/>
</dbReference>
<dbReference type="OrthoDB" id="19619at2759"/>
<evidence type="ECO:0000256" key="2">
    <source>
        <dbReference type="ARBA" id="ARBA00022946"/>
    </source>
</evidence>
<evidence type="ECO:0000256" key="1">
    <source>
        <dbReference type="ARBA" id="ARBA00004173"/>
    </source>
</evidence>
<evidence type="ECO:0000256" key="3">
    <source>
        <dbReference type="ARBA" id="ARBA00023128"/>
    </source>
</evidence>
<organism evidence="5 6">
    <name type="scientific">Paraphaeosphaeria sporulosa</name>
    <dbReference type="NCBI Taxonomy" id="1460663"/>
    <lineage>
        <taxon>Eukaryota</taxon>
        <taxon>Fungi</taxon>
        <taxon>Dikarya</taxon>
        <taxon>Ascomycota</taxon>
        <taxon>Pezizomycotina</taxon>
        <taxon>Dothideomycetes</taxon>
        <taxon>Pleosporomycetidae</taxon>
        <taxon>Pleosporales</taxon>
        <taxon>Massarineae</taxon>
        <taxon>Didymosphaeriaceae</taxon>
        <taxon>Paraphaeosphaeria</taxon>
    </lineage>
</organism>
<dbReference type="GO" id="GO:0005743">
    <property type="term" value="C:mitochondrial inner membrane"/>
    <property type="evidence" value="ECO:0007669"/>
    <property type="project" value="InterPro"/>
</dbReference>
<keyword evidence="6" id="KW-1185">Reference proteome</keyword>
<dbReference type="InterPro" id="IPR024621">
    <property type="entry name" value="Mba1"/>
</dbReference>
<dbReference type="RefSeq" id="XP_018040804.1">
    <property type="nucleotide sequence ID" value="XM_018177719.1"/>
</dbReference>
<name>A0A177CUK2_9PLEO</name>
<dbReference type="AlphaFoldDB" id="A0A177CUK2"/>
<gene>
    <name evidence="5" type="ORF">CC84DRAFT_1161378</name>
</gene>
<dbReference type="GO" id="GO:0032979">
    <property type="term" value="P:protein insertion into mitochondrial inner membrane from matrix"/>
    <property type="evidence" value="ECO:0007669"/>
    <property type="project" value="InterPro"/>
</dbReference>
<evidence type="ECO:0000256" key="4">
    <source>
        <dbReference type="SAM" id="MobiDB-lite"/>
    </source>
</evidence>
<dbReference type="Proteomes" id="UP000077069">
    <property type="component" value="Unassembled WGS sequence"/>
</dbReference>
<feature type="region of interest" description="Disordered" evidence="4">
    <location>
        <begin position="23"/>
        <end position="46"/>
    </location>
</feature>
<evidence type="ECO:0008006" key="7">
    <source>
        <dbReference type="Google" id="ProtNLM"/>
    </source>
</evidence>
<reference evidence="5 6" key="1">
    <citation type="submission" date="2016-05" db="EMBL/GenBank/DDBJ databases">
        <title>Comparative analysis of secretome profiles of manganese(II)-oxidizing ascomycete fungi.</title>
        <authorList>
            <consortium name="DOE Joint Genome Institute"/>
            <person name="Zeiner C.A."/>
            <person name="Purvine S.O."/>
            <person name="Zink E.M."/>
            <person name="Wu S."/>
            <person name="Pasa-Tolic L."/>
            <person name="Chaput D.L."/>
            <person name="Haridas S."/>
            <person name="Grigoriev I.V."/>
            <person name="Santelli C.M."/>
            <person name="Hansel C.M."/>
        </authorList>
    </citation>
    <scope>NUCLEOTIDE SEQUENCE [LARGE SCALE GENOMIC DNA]</scope>
    <source>
        <strain evidence="5 6">AP3s5-JAC2a</strain>
    </source>
</reference>
<dbReference type="EMBL" id="KV441549">
    <property type="protein sequence ID" value="OAG10439.1"/>
    <property type="molecule type" value="Genomic_DNA"/>
</dbReference>
<dbReference type="Pfam" id="PF07961">
    <property type="entry name" value="MBA1"/>
    <property type="match status" value="1"/>
</dbReference>
<proteinExistence type="predicted"/>
<keyword evidence="3" id="KW-0496">Mitochondrion</keyword>
<keyword evidence="2" id="KW-0809">Transit peptide</keyword>
<feature type="compositionally biased region" description="Polar residues" evidence="4">
    <location>
        <begin position="23"/>
        <end position="40"/>
    </location>
</feature>
<dbReference type="GeneID" id="28761205"/>
<dbReference type="PANTHER" id="PTHR28554">
    <property type="entry name" value="39S RIBOSOMAL PROTEIN L45, MITOCHONDRIAL"/>
    <property type="match status" value="1"/>
</dbReference>
<dbReference type="InterPro" id="IPR051975">
    <property type="entry name" value="mtLSU_mL45"/>
</dbReference>